<dbReference type="RefSeq" id="WP_277860797.1">
    <property type="nucleotide sequence ID" value="NZ_JARRAG010000002.1"/>
</dbReference>
<dbReference type="PANTHER" id="PTHR43752:SF2">
    <property type="entry name" value="BNR_ASP-BOX REPEAT FAMILY PROTEIN"/>
    <property type="match status" value="1"/>
</dbReference>
<protein>
    <submittedName>
        <fullName evidence="2">Exo-alpha-sialidase</fullName>
    </submittedName>
</protein>
<proteinExistence type="predicted"/>
<dbReference type="EMBL" id="JARRAG010000002">
    <property type="protein sequence ID" value="MDG3004439.1"/>
    <property type="molecule type" value="Genomic_DNA"/>
</dbReference>
<dbReference type="InterPro" id="IPR011040">
    <property type="entry name" value="Sialidase"/>
</dbReference>
<dbReference type="CDD" id="cd15482">
    <property type="entry name" value="Sialidase_non-viral"/>
    <property type="match status" value="1"/>
</dbReference>
<evidence type="ECO:0000313" key="3">
    <source>
        <dbReference type="Proteomes" id="UP001216907"/>
    </source>
</evidence>
<dbReference type="Proteomes" id="UP001216907">
    <property type="component" value="Unassembled WGS sequence"/>
</dbReference>
<dbReference type="PANTHER" id="PTHR43752">
    <property type="entry name" value="BNR/ASP-BOX REPEAT FAMILY PROTEIN"/>
    <property type="match status" value="1"/>
</dbReference>
<dbReference type="InterPro" id="IPR036278">
    <property type="entry name" value="Sialidase_sf"/>
</dbReference>
<organism evidence="2 3">
    <name type="scientific">Paludisphaera mucosa</name>
    <dbReference type="NCBI Taxonomy" id="3030827"/>
    <lineage>
        <taxon>Bacteria</taxon>
        <taxon>Pseudomonadati</taxon>
        <taxon>Planctomycetota</taxon>
        <taxon>Planctomycetia</taxon>
        <taxon>Isosphaerales</taxon>
        <taxon>Isosphaeraceae</taxon>
        <taxon>Paludisphaera</taxon>
    </lineage>
</organism>
<name>A0ABT6FA56_9BACT</name>
<evidence type="ECO:0000313" key="2">
    <source>
        <dbReference type="EMBL" id="MDG3004439.1"/>
    </source>
</evidence>
<dbReference type="SUPFAM" id="SSF50939">
    <property type="entry name" value="Sialidases"/>
    <property type="match status" value="1"/>
</dbReference>
<keyword evidence="3" id="KW-1185">Reference proteome</keyword>
<dbReference type="Pfam" id="PF13088">
    <property type="entry name" value="BNR_2"/>
    <property type="match status" value="1"/>
</dbReference>
<feature type="domain" description="Sialidase" evidence="1">
    <location>
        <begin position="56"/>
        <end position="336"/>
    </location>
</feature>
<evidence type="ECO:0000259" key="1">
    <source>
        <dbReference type="Pfam" id="PF13088"/>
    </source>
</evidence>
<comment type="caution">
    <text evidence="2">The sequence shown here is derived from an EMBL/GenBank/DDBJ whole genome shotgun (WGS) entry which is preliminary data.</text>
</comment>
<sequence length="360" mass="39751">MRRSTTIHLLLGAALAGLFGGAGARAGDLRIERIFGPEVKTGPYKHPAGLTELSNGDFYLVYYGGEGEYATDTGVFGSRLKKGETAWTAPKRIAHDPFHSVGNAVVWEAPDGLVWLFYVVRFGDTWSNSRVAAKVSSDTAETWSDSSLLVLEEGTLVRNRPIVLSSGEYLLPLYHETGADTEFTGADTYSFFLRYDPRTKAWTPTGRIISPKGNLQPAPEELSPGNVVAYCRRAGDYKPDTVGYVVRSESRDGGRTWSEGRDSAFPNPNAAVDLLRTRKGNLLLFFNDSMSRRTPLTVALSPDLDRSWPVRRNVVEGEGDFGYPMALQAKDGSIHLVYTSERRSVVNRAIFDEDWIKAAR</sequence>
<gene>
    <name evidence="2" type="ORF">PZE19_11695</name>
</gene>
<dbReference type="Gene3D" id="2.120.10.10">
    <property type="match status" value="1"/>
</dbReference>
<reference evidence="2 3" key="1">
    <citation type="submission" date="2023-03" db="EMBL/GenBank/DDBJ databases">
        <title>Paludisphaera mucosa sp. nov. a novel planctomycete from northern fen.</title>
        <authorList>
            <person name="Ivanova A."/>
        </authorList>
    </citation>
    <scope>NUCLEOTIDE SEQUENCE [LARGE SCALE GENOMIC DNA]</scope>
    <source>
        <strain evidence="2 3">Pla2</strain>
    </source>
</reference>
<accession>A0ABT6FA56</accession>